<evidence type="ECO:0000256" key="1">
    <source>
        <dbReference type="SAM" id="MobiDB-lite"/>
    </source>
</evidence>
<organism evidence="2">
    <name type="scientific">Drosophila melanogaster</name>
    <name type="common">Fruit fly</name>
    <dbReference type="NCBI Taxonomy" id="7227"/>
    <lineage>
        <taxon>Eukaryota</taxon>
        <taxon>Metazoa</taxon>
        <taxon>Ecdysozoa</taxon>
        <taxon>Arthropoda</taxon>
        <taxon>Hexapoda</taxon>
        <taxon>Insecta</taxon>
        <taxon>Pterygota</taxon>
        <taxon>Neoptera</taxon>
        <taxon>Endopterygota</taxon>
        <taxon>Diptera</taxon>
        <taxon>Brachycera</taxon>
        <taxon>Muscomorpha</taxon>
        <taxon>Ephydroidea</taxon>
        <taxon>Drosophilidae</taxon>
        <taxon>Drosophila</taxon>
        <taxon>Sophophora</taxon>
    </lineage>
</organism>
<accession>Q6IHA5</accession>
<protein>
    <submittedName>
        <fullName evidence="2">HDC02913</fullName>
    </submittedName>
</protein>
<dbReference type="AlphaFoldDB" id="Q6IHA5"/>
<gene>
    <name evidence="2" type="ORF">HDC02913</name>
</gene>
<evidence type="ECO:0000313" key="2">
    <source>
        <dbReference type="EMBL" id="DAA03710.1"/>
    </source>
</evidence>
<proteinExistence type="predicted"/>
<reference evidence="2" key="1">
    <citation type="journal article" date="2003" name="Genome Biol.">
        <title>An integrated gene annotation and transcriptional profiling approach towards the full gene content of the Drosophila genome.</title>
        <authorList>
            <person name="Hild M."/>
            <person name="Beckmann B."/>
            <person name="Haas S.A."/>
            <person name="Koch B."/>
            <person name="Solovyev V."/>
            <person name="Busold C."/>
            <person name="Fellenberg K."/>
            <person name="Boutros M."/>
            <person name="Vingron M."/>
            <person name="Sauer F."/>
            <person name="Hoheisel J.D."/>
            <person name="Paro R."/>
        </authorList>
    </citation>
    <scope>NUCLEOTIDE SEQUENCE</scope>
</reference>
<feature type="region of interest" description="Disordered" evidence="1">
    <location>
        <begin position="1"/>
        <end position="27"/>
    </location>
</feature>
<name>Q6IHA5_DROME</name>
<sequence>MPSSRPPSPRINENDSGKTGGGSGGKAGRHMMHIANVVCCQFPVVAAAILFMHEHECDCDCDCHCHCNCHCSKKKADESWWKAVGVESKKCKRKTSWLPSTHIKSKALQMPPIAVNNCFVSLLHEACTCKDSSRDTLERVDISHDDWPQCLDDD</sequence>
<dbReference type="EMBL" id="BK003511">
    <property type="protein sequence ID" value="DAA03710.1"/>
    <property type="molecule type" value="Genomic_DNA"/>
</dbReference>